<proteinExistence type="predicted"/>
<dbReference type="AlphaFoldDB" id="A0A8J2MHY3"/>
<organism evidence="2 3">
    <name type="scientific">Cercopithifilaria johnstoni</name>
    <dbReference type="NCBI Taxonomy" id="2874296"/>
    <lineage>
        <taxon>Eukaryota</taxon>
        <taxon>Metazoa</taxon>
        <taxon>Ecdysozoa</taxon>
        <taxon>Nematoda</taxon>
        <taxon>Chromadorea</taxon>
        <taxon>Rhabditida</taxon>
        <taxon>Spirurina</taxon>
        <taxon>Spiruromorpha</taxon>
        <taxon>Filarioidea</taxon>
        <taxon>Onchocercidae</taxon>
        <taxon>Cercopithifilaria</taxon>
    </lineage>
</organism>
<sequence>MDNRYPSKKRKKDSGSIEIHMERKDEGEKASEGLSSSDVDELILFIRRILGFITIWLITLRLVELPDDSSFDELNNVL</sequence>
<comment type="caution">
    <text evidence="2">The sequence shown here is derived from an EMBL/GenBank/DDBJ whole genome shotgun (WGS) entry which is preliminary data.</text>
</comment>
<gene>
    <name evidence="2" type="ORF">CJOHNSTONI_LOCUS765</name>
</gene>
<dbReference type="Proteomes" id="UP000746747">
    <property type="component" value="Unassembled WGS sequence"/>
</dbReference>
<feature type="compositionally biased region" description="Basic and acidic residues" evidence="1">
    <location>
        <begin position="13"/>
        <end position="31"/>
    </location>
</feature>
<evidence type="ECO:0000313" key="3">
    <source>
        <dbReference type="Proteomes" id="UP000746747"/>
    </source>
</evidence>
<feature type="compositionally biased region" description="Basic residues" evidence="1">
    <location>
        <begin position="1"/>
        <end position="12"/>
    </location>
</feature>
<name>A0A8J2MHY3_9BILA</name>
<dbReference type="EMBL" id="CAKAEH010000211">
    <property type="protein sequence ID" value="CAG9530251.1"/>
    <property type="molecule type" value="Genomic_DNA"/>
</dbReference>
<keyword evidence="3" id="KW-1185">Reference proteome</keyword>
<accession>A0A8J2MHY3</accession>
<protein>
    <submittedName>
        <fullName evidence="2">Uncharacterized protein</fullName>
    </submittedName>
</protein>
<reference evidence="2" key="1">
    <citation type="submission" date="2021-09" db="EMBL/GenBank/DDBJ databases">
        <authorList>
            <consortium name="Pathogen Informatics"/>
        </authorList>
    </citation>
    <scope>NUCLEOTIDE SEQUENCE</scope>
</reference>
<evidence type="ECO:0000313" key="2">
    <source>
        <dbReference type="EMBL" id="CAG9530251.1"/>
    </source>
</evidence>
<feature type="region of interest" description="Disordered" evidence="1">
    <location>
        <begin position="1"/>
        <end position="35"/>
    </location>
</feature>
<evidence type="ECO:0000256" key="1">
    <source>
        <dbReference type="SAM" id="MobiDB-lite"/>
    </source>
</evidence>